<sequence>MRPATVRTVAAWLALLVPGRLALPPPIECGVARAAASHTSLPLIDVPMFVINLDAATESLRRMRARLLPLLAPAVCAHRVPAVTPDELGATGYGFARANARARRVELAISLSHLRAAAHAHALYGNASAVLVVEDDIHFGLAAPRSLAGVAWRPARGGLRAFCAHLPPDWTYAQLQSVSRLPFLVQLRAAWEQAGRPAAMPMAAAEHRPRGCGSDCCAMHTTLGTGAYLLSARGLARTRAWWPLRELTEPRPPAGQGARPLLRRGALTLGGEARACWNLPEAGCERAAAPVLRAREAAGPNVSRGAVGAGAADGFNLAWRSLKLKPSLVADFCLSRPDRYGPPLTLGEALAALAARRPRDTARVRAEWRPYVATPPFVLGERAEQWAAGEPQRLHAAGQWLARTLERGERFVRAWWRDLGGG</sequence>
<keyword evidence="3" id="KW-1185">Reference proteome</keyword>
<accession>A0A8J5XEF5</accession>
<reference evidence="2" key="1">
    <citation type="submission" date="2021-05" db="EMBL/GenBank/DDBJ databases">
        <title>The genome of the haptophyte Pavlova lutheri (Diacronema luteri, Pavlovales) - a model for lipid biosynthesis in eukaryotic algae.</title>
        <authorList>
            <person name="Hulatt C.J."/>
            <person name="Posewitz M.C."/>
        </authorList>
    </citation>
    <scope>NUCLEOTIDE SEQUENCE</scope>
    <source>
        <strain evidence="2">NIVA-4/92</strain>
    </source>
</reference>
<feature type="chain" id="PRO_5035248112" description="Glycosyltransferase family 25 protein" evidence="1">
    <location>
        <begin position="23"/>
        <end position="422"/>
    </location>
</feature>
<protein>
    <recommendedName>
        <fullName evidence="4">Glycosyltransferase family 25 protein</fullName>
    </recommendedName>
</protein>
<evidence type="ECO:0000313" key="2">
    <source>
        <dbReference type="EMBL" id="KAG8459199.1"/>
    </source>
</evidence>
<evidence type="ECO:0000313" key="3">
    <source>
        <dbReference type="Proteomes" id="UP000751190"/>
    </source>
</evidence>
<organism evidence="2 3">
    <name type="scientific">Diacronema lutheri</name>
    <name type="common">Unicellular marine alga</name>
    <name type="synonym">Monochrysis lutheri</name>
    <dbReference type="NCBI Taxonomy" id="2081491"/>
    <lineage>
        <taxon>Eukaryota</taxon>
        <taxon>Haptista</taxon>
        <taxon>Haptophyta</taxon>
        <taxon>Pavlovophyceae</taxon>
        <taxon>Pavlovales</taxon>
        <taxon>Pavlovaceae</taxon>
        <taxon>Diacronema</taxon>
    </lineage>
</organism>
<dbReference type="EMBL" id="JAGTXO010000043">
    <property type="protein sequence ID" value="KAG8459199.1"/>
    <property type="molecule type" value="Genomic_DNA"/>
</dbReference>
<gene>
    <name evidence="2" type="ORF">KFE25_005710</name>
</gene>
<dbReference type="AlphaFoldDB" id="A0A8J5XEF5"/>
<feature type="signal peptide" evidence="1">
    <location>
        <begin position="1"/>
        <end position="22"/>
    </location>
</feature>
<comment type="caution">
    <text evidence="2">The sequence shown here is derived from an EMBL/GenBank/DDBJ whole genome shotgun (WGS) entry which is preliminary data.</text>
</comment>
<evidence type="ECO:0000256" key="1">
    <source>
        <dbReference type="SAM" id="SignalP"/>
    </source>
</evidence>
<evidence type="ECO:0008006" key="4">
    <source>
        <dbReference type="Google" id="ProtNLM"/>
    </source>
</evidence>
<name>A0A8J5XEF5_DIALT</name>
<proteinExistence type="predicted"/>
<dbReference type="Proteomes" id="UP000751190">
    <property type="component" value="Unassembled WGS sequence"/>
</dbReference>
<dbReference type="OrthoDB" id="10518840at2759"/>
<keyword evidence="1" id="KW-0732">Signal</keyword>